<evidence type="ECO:0000256" key="1">
    <source>
        <dbReference type="SAM" id="MobiDB-lite"/>
    </source>
</evidence>
<dbReference type="PANTHER" id="PTHR24030:SF0">
    <property type="entry name" value="PROTEIN CMSS1"/>
    <property type="match status" value="1"/>
</dbReference>
<dbReference type="Pfam" id="PF14617">
    <property type="entry name" value="CMS1"/>
    <property type="match status" value="1"/>
</dbReference>
<dbReference type="EnsemblProtists" id="PYU1_T010839">
    <property type="protein sequence ID" value="PYU1_T010839"/>
    <property type="gene ID" value="PYU1_G010816"/>
</dbReference>
<proteinExistence type="predicted"/>
<accession>K3X0U0</accession>
<feature type="compositionally biased region" description="Acidic residues" evidence="1">
    <location>
        <begin position="34"/>
        <end position="44"/>
    </location>
</feature>
<dbReference type="HOGENOM" id="CLU_992001_0_0_1"/>
<evidence type="ECO:0000313" key="2">
    <source>
        <dbReference type="EnsemblProtists" id="PYU1_T010839"/>
    </source>
</evidence>
<dbReference type="Gene3D" id="3.40.50.300">
    <property type="entry name" value="P-loop containing nucleotide triphosphate hydrolases"/>
    <property type="match status" value="1"/>
</dbReference>
<dbReference type="VEuPathDB" id="FungiDB:PYU1_G010816"/>
<dbReference type="InParanoid" id="K3X0U0"/>
<dbReference type="InterPro" id="IPR027417">
    <property type="entry name" value="P-loop_NTPase"/>
</dbReference>
<dbReference type="GO" id="GO:0005634">
    <property type="term" value="C:nucleus"/>
    <property type="evidence" value="ECO:0007669"/>
    <property type="project" value="TreeGrafter"/>
</dbReference>
<evidence type="ECO:0000313" key="3">
    <source>
        <dbReference type="Proteomes" id="UP000019132"/>
    </source>
</evidence>
<dbReference type="Proteomes" id="UP000019132">
    <property type="component" value="Unassembled WGS sequence"/>
</dbReference>
<dbReference type="PANTHER" id="PTHR24030">
    <property type="entry name" value="PROTEIN CMSS1"/>
    <property type="match status" value="1"/>
</dbReference>
<feature type="region of interest" description="Disordered" evidence="1">
    <location>
        <begin position="1"/>
        <end position="94"/>
    </location>
</feature>
<feature type="compositionally biased region" description="Acidic residues" evidence="1">
    <location>
        <begin position="56"/>
        <end position="71"/>
    </location>
</feature>
<dbReference type="eggNOG" id="KOG3089">
    <property type="taxonomic scope" value="Eukaryota"/>
</dbReference>
<reference evidence="3" key="2">
    <citation type="submission" date="2010-04" db="EMBL/GenBank/DDBJ databases">
        <authorList>
            <person name="Buell R."/>
            <person name="Hamilton J."/>
            <person name="Hostetler J."/>
        </authorList>
    </citation>
    <scope>NUCLEOTIDE SEQUENCE [LARGE SCALE GENOMIC DNA]</scope>
    <source>
        <strain evidence="3">DAOM:BR144</strain>
    </source>
</reference>
<protein>
    <submittedName>
        <fullName evidence="2">Uncharacterized protein</fullName>
    </submittedName>
</protein>
<dbReference type="OMA" id="MVDLLQF"/>
<feature type="compositionally biased region" description="Low complexity" evidence="1">
    <location>
        <begin position="79"/>
        <end position="92"/>
    </location>
</feature>
<dbReference type="STRING" id="431595.K3X0U0"/>
<name>K3X0U0_GLOUD</name>
<dbReference type="AlphaFoldDB" id="K3X0U0"/>
<keyword evidence="3" id="KW-1185">Reference proteome</keyword>
<dbReference type="GO" id="GO:0030686">
    <property type="term" value="C:90S preribosome"/>
    <property type="evidence" value="ECO:0007669"/>
    <property type="project" value="TreeGrafter"/>
</dbReference>
<reference evidence="2" key="3">
    <citation type="submission" date="2015-02" db="UniProtKB">
        <authorList>
            <consortium name="EnsemblProtists"/>
        </authorList>
    </citation>
    <scope>IDENTIFICATION</scope>
    <source>
        <strain evidence="2">DAOM BR144</strain>
    </source>
</reference>
<sequence>MVATRTVNDDELEQNWAAEAVGASDNEEVLSAGSEDEFEEDYDLELATAKRKRGDDEDMEADTAAGDDDAAATEKKQKTGAAKGAKLPAKPSKGLHKMSRAEHFNIVNDIYSKQRGGQMTTLELADGLNESHFAVPEKNLGKHKLELLPSYLHHFMPRWKKEFLGKGKKLDKSPYFIILCSSALRAVEIIKHLSSFQCKIAKLFGKHLKADDQADTLTIAFHPIAVGTPARVKKLLEMDALSLEHTTHVIVDMEKDKKELTILELKDTAKEMVELLQYHLIPRLNKSNKMKLALY</sequence>
<organism evidence="2 3">
    <name type="scientific">Globisporangium ultimum (strain ATCC 200006 / CBS 805.95 / DAOM BR144)</name>
    <name type="common">Pythium ultimum</name>
    <dbReference type="NCBI Taxonomy" id="431595"/>
    <lineage>
        <taxon>Eukaryota</taxon>
        <taxon>Sar</taxon>
        <taxon>Stramenopiles</taxon>
        <taxon>Oomycota</taxon>
        <taxon>Peronosporomycetes</taxon>
        <taxon>Pythiales</taxon>
        <taxon>Pythiaceae</taxon>
        <taxon>Globisporangium</taxon>
    </lineage>
</organism>
<dbReference type="EMBL" id="GL376592">
    <property type="status" value="NOT_ANNOTATED_CDS"/>
    <property type="molecule type" value="Genomic_DNA"/>
</dbReference>
<reference evidence="3" key="1">
    <citation type="journal article" date="2010" name="Genome Biol.">
        <title>Genome sequence of the necrotrophic plant pathogen Pythium ultimum reveals original pathogenicity mechanisms and effector repertoire.</title>
        <authorList>
            <person name="Levesque C.A."/>
            <person name="Brouwer H."/>
            <person name="Cano L."/>
            <person name="Hamilton J.P."/>
            <person name="Holt C."/>
            <person name="Huitema E."/>
            <person name="Raffaele S."/>
            <person name="Robideau G.P."/>
            <person name="Thines M."/>
            <person name="Win J."/>
            <person name="Zerillo M.M."/>
            <person name="Beakes G.W."/>
            <person name="Boore J.L."/>
            <person name="Busam D."/>
            <person name="Dumas B."/>
            <person name="Ferriera S."/>
            <person name="Fuerstenberg S.I."/>
            <person name="Gachon C.M."/>
            <person name="Gaulin E."/>
            <person name="Govers F."/>
            <person name="Grenville-Briggs L."/>
            <person name="Horner N."/>
            <person name="Hostetler J."/>
            <person name="Jiang R.H."/>
            <person name="Johnson J."/>
            <person name="Krajaejun T."/>
            <person name="Lin H."/>
            <person name="Meijer H.J."/>
            <person name="Moore B."/>
            <person name="Morris P."/>
            <person name="Phuntmart V."/>
            <person name="Puiu D."/>
            <person name="Shetty J."/>
            <person name="Stajich J.E."/>
            <person name="Tripathy S."/>
            <person name="Wawra S."/>
            <person name="van West P."/>
            <person name="Whitty B.R."/>
            <person name="Coutinho P.M."/>
            <person name="Henrissat B."/>
            <person name="Martin F."/>
            <person name="Thomas P.D."/>
            <person name="Tyler B.M."/>
            <person name="De Vries R.P."/>
            <person name="Kamoun S."/>
            <person name="Yandell M."/>
            <person name="Tisserat N."/>
            <person name="Buell C.R."/>
        </authorList>
    </citation>
    <scope>NUCLEOTIDE SEQUENCE</scope>
    <source>
        <strain evidence="3">DAOM:BR144</strain>
    </source>
</reference>
<dbReference type="InterPro" id="IPR032704">
    <property type="entry name" value="Cms1"/>
</dbReference>